<dbReference type="Proteomes" id="UP000037397">
    <property type="component" value="Unassembled WGS sequence"/>
</dbReference>
<dbReference type="EMBL" id="LAIR01000002">
    <property type="protein sequence ID" value="KNX36332.1"/>
    <property type="molecule type" value="Genomic_DNA"/>
</dbReference>
<evidence type="ECO:0000313" key="3">
    <source>
        <dbReference type="EMBL" id="KNX36332.1"/>
    </source>
</evidence>
<evidence type="ECO:0000313" key="4">
    <source>
        <dbReference type="Proteomes" id="UP000037397"/>
    </source>
</evidence>
<protein>
    <submittedName>
        <fullName evidence="3">Alpha/beta hydrolase</fullName>
    </submittedName>
</protein>
<reference evidence="4" key="1">
    <citation type="submission" date="2015-03" db="EMBL/GenBank/DDBJ databases">
        <title>Luteipulveratus halotolerans sp. nov., a novel actinobacterium (Dermacoccaceae) from Sarawak, Malaysia.</title>
        <authorList>
            <person name="Juboi H."/>
            <person name="Basik A."/>
            <person name="Shamsul S.S."/>
            <person name="Arnold P."/>
            <person name="Schmitt E.K."/>
            <person name="Sanglier J.-J."/>
            <person name="Yeo T."/>
        </authorList>
    </citation>
    <scope>NUCLEOTIDE SEQUENCE [LARGE SCALE GENOMIC DNA]</scope>
    <source>
        <strain evidence="4">C296001</strain>
    </source>
</reference>
<dbReference type="InterPro" id="IPR000073">
    <property type="entry name" value="AB_hydrolase_1"/>
</dbReference>
<keyword evidence="1 3" id="KW-0378">Hydrolase</keyword>
<dbReference type="SUPFAM" id="SSF53474">
    <property type="entry name" value="alpha/beta-Hydrolases"/>
    <property type="match status" value="1"/>
</dbReference>
<gene>
    <name evidence="3" type="ORF">VV01_02970</name>
</gene>
<organism evidence="3 4">
    <name type="scientific">Luteipulveratus halotolerans</name>
    <dbReference type="NCBI Taxonomy" id="1631356"/>
    <lineage>
        <taxon>Bacteria</taxon>
        <taxon>Bacillati</taxon>
        <taxon>Actinomycetota</taxon>
        <taxon>Actinomycetes</taxon>
        <taxon>Micrococcales</taxon>
        <taxon>Dermacoccaceae</taxon>
        <taxon>Luteipulveratus</taxon>
    </lineage>
</organism>
<name>A0A0L6CEU1_9MICO</name>
<dbReference type="OrthoDB" id="4481859at2"/>
<dbReference type="STRING" id="1631356.VV01_02970"/>
<comment type="caution">
    <text evidence="3">The sequence shown here is derived from an EMBL/GenBank/DDBJ whole genome shotgun (WGS) entry which is preliminary data.</text>
</comment>
<accession>A0A0L6CEU1</accession>
<dbReference type="GO" id="GO:0016787">
    <property type="term" value="F:hydrolase activity"/>
    <property type="evidence" value="ECO:0007669"/>
    <property type="project" value="UniProtKB-KW"/>
</dbReference>
<dbReference type="PANTHER" id="PTHR43798:SF31">
    <property type="entry name" value="AB HYDROLASE SUPERFAMILY PROTEIN YCLE"/>
    <property type="match status" value="1"/>
</dbReference>
<dbReference type="Gene3D" id="3.40.50.1820">
    <property type="entry name" value="alpha/beta hydrolase"/>
    <property type="match status" value="1"/>
</dbReference>
<keyword evidence="4" id="KW-1185">Reference proteome</keyword>
<proteinExistence type="predicted"/>
<dbReference type="RefSeq" id="WP_050668583.1">
    <property type="nucleotide sequence ID" value="NZ_LAIR01000002.1"/>
</dbReference>
<dbReference type="InterPro" id="IPR029058">
    <property type="entry name" value="AB_hydrolase_fold"/>
</dbReference>
<feature type="domain" description="AB hydrolase-1" evidence="2">
    <location>
        <begin position="22"/>
        <end position="252"/>
    </location>
</feature>
<evidence type="ECO:0000256" key="1">
    <source>
        <dbReference type="ARBA" id="ARBA00022801"/>
    </source>
</evidence>
<dbReference type="InterPro" id="IPR050266">
    <property type="entry name" value="AB_hydrolase_sf"/>
</dbReference>
<sequence length="262" mass="27820">MEVLRTHGVEVAYERVGSGPLVLLVHGSACDSRIWRPQLDALADDLTVVAWDQPGAGRSSDPPPGFTLSDYAACLADLVDHLALGPAHVVGHSWGSTLALELYRQAPEQVATLVLVDAYAGWKGSLPASEVRARVERTRAMLAAPPAENVELPGVFAGEPPAEFAELVRRLAADVRRGPMADQLTAMAEADLGGMLGSIDVPTLLLWGELDARSPLTVARRMEAAIPGARLVTFAGAGHTLNLERPAELNDAVREFVHAHPG</sequence>
<dbReference type="AlphaFoldDB" id="A0A0L6CEU1"/>
<dbReference type="GO" id="GO:0016020">
    <property type="term" value="C:membrane"/>
    <property type="evidence" value="ECO:0007669"/>
    <property type="project" value="TreeGrafter"/>
</dbReference>
<dbReference type="PANTHER" id="PTHR43798">
    <property type="entry name" value="MONOACYLGLYCEROL LIPASE"/>
    <property type="match status" value="1"/>
</dbReference>
<dbReference type="PRINTS" id="PR00412">
    <property type="entry name" value="EPOXHYDRLASE"/>
</dbReference>
<dbReference type="InterPro" id="IPR000639">
    <property type="entry name" value="Epox_hydrolase-like"/>
</dbReference>
<dbReference type="Pfam" id="PF12697">
    <property type="entry name" value="Abhydrolase_6"/>
    <property type="match status" value="1"/>
</dbReference>
<evidence type="ECO:0000259" key="2">
    <source>
        <dbReference type="Pfam" id="PF12697"/>
    </source>
</evidence>
<dbReference type="PRINTS" id="PR00111">
    <property type="entry name" value="ABHYDROLASE"/>
</dbReference>